<dbReference type="EMBL" id="BARU01047658">
    <property type="protein sequence ID" value="GAI01015.1"/>
    <property type="molecule type" value="Genomic_DNA"/>
</dbReference>
<reference evidence="1" key="1">
    <citation type="journal article" date="2014" name="Front. Microbiol.">
        <title>High frequency of phylogenetically diverse reductive dehalogenase-homologous genes in deep subseafloor sedimentary metagenomes.</title>
        <authorList>
            <person name="Kawai M."/>
            <person name="Futagami T."/>
            <person name="Toyoda A."/>
            <person name="Takaki Y."/>
            <person name="Nishi S."/>
            <person name="Hori S."/>
            <person name="Arai W."/>
            <person name="Tsubouchi T."/>
            <person name="Morono Y."/>
            <person name="Uchiyama I."/>
            <person name="Ito T."/>
            <person name="Fujiyama A."/>
            <person name="Inagaki F."/>
            <person name="Takami H."/>
        </authorList>
    </citation>
    <scope>NUCLEOTIDE SEQUENCE</scope>
    <source>
        <strain evidence="1">Expedition CK06-06</strain>
    </source>
</reference>
<evidence type="ECO:0000313" key="1">
    <source>
        <dbReference type="EMBL" id="GAI01015.1"/>
    </source>
</evidence>
<proteinExistence type="predicted"/>
<dbReference type="AlphaFoldDB" id="X1LF54"/>
<comment type="caution">
    <text evidence="1">The sequence shown here is derived from an EMBL/GenBank/DDBJ whole genome shotgun (WGS) entry which is preliminary data.</text>
</comment>
<feature type="non-terminal residue" evidence="1">
    <location>
        <position position="1"/>
    </location>
</feature>
<name>X1LF54_9ZZZZ</name>
<protein>
    <recommendedName>
        <fullName evidence="2">F5/8 type C domain-containing protein</fullName>
    </recommendedName>
</protein>
<evidence type="ECO:0008006" key="2">
    <source>
        <dbReference type="Google" id="ProtNLM"/>
    </source>
</evidence>
<feature type="non-terminal residue" evidence="1">
    <location>
        <position position="98"/>
    </location>
</feature>
<organism evidence="1">
    <name type="scientific">marine sediment metagenome</name>
    <dbReference type="NCBI Taxonomy" id="412755"/>
    <lineage>
        <taxon>unclassified sequences</taxon>
        <taxon>metagenomes</taxon>
        <taxon>ecological metagenomes</taxon>
    </lineage>
</organism>
<sequence>DFGGGTNNVWQVVSANHIVLHRCNWTVTKDTIQLQVEVSWDGNSWVEMVNESGSSPVLVASSDASGEIDIDAYIPSSSSYARVFRYLRISLKGDGDAD</sequence>
<accession>X1LF54</accession>
<gene>
    <name evidence="1" type="ORF">S03H2_71295</name>
</gene>